<keyword evidence="3" id="KW-1185">Reference proteome</keyword>
<feature type="non-terminal residue" evidence="2">
    <location>
        <position position="1"/>
    </location>
</feature>
<feature type="compositionally biased region" description="Low complexity" evidence="1">
    <location>
        <begin position="1"/>
        <end position="18"/>
    </location>
</feature>
<evidence type="ECO:0000256" key="1">
    <source>
        <dbReference type="SAM" id="MobiDB-lite"/>
    </source>
</evidence>
<feature type="region of interest" description="Disordered" evidence="1">
    <location>
        <begin position="95"/>
        <end position="134"/>
    </location>
</feature>
<evidence type="ECO:0000313" key="3">
    <source>
        <dbReference type="Proteomes" id="UP000789570"/>
    </source>
</evidence>
<feature type="compositionally biased region" description="Basic and acidic residues" evidence="1">
    <location>
        <begin position="122"/>
        <end position="134"/>
    </location>
</feature>
<dbReference type="AlphaFoldDB" id="A0A9N9NLB0"/>
<accession>A0A9N9NLB0</accession>
<gene>
    <name evidence="2" type="ORF">FCALED_LOCUS15648</name>
</gene>
<comment type="caution">
    <text evidence="2">The sequence shown here is derived from an EMBL/GenBank/DDBJ whole genome shotgun (WGS) entry which is preliminary data.</text>
</comment>
<reference evidence="2" key="1">
    <citation type="submission" date="2021-06" db="EMBL/GenBank/DDBJ databases">
        <authorList>
            <person name="Kallberg Y."/>
            <person name="Tangrot J."/>
            <person name="Rosling A."/>
        </authorList>
    </citation>
    <scope>NUCLEOTIDE SEQUENCE</scope>
    <source>
        <strain evidence="2">UK204</strain>
    </source>
</reference>
<evidence type="ECO:0000313" key="2">
    <source>
        <dbReference type="EMBL" id="CAG8741506.1"/>
    </source>
</evidence>
<proteinExistence type="predicted"/>
<dbReference type="EMBL" id="CAJVPQ010015073">
    <property type="protein sequence ID" value="CAG8741506.1"/>
    <property type="molecule type" value="Genomic_DNA"/>
</dbReference>
<sequence>MVTTSRTRGGMTRQTTRSINQSDDHEDDIYEDYDYEDHIDVDQDKDVQESFDETCNRGSPIKIRDQDSSVKIPVTIRQTINQRILPAVNANQVTNTTQENTRGSLSFPVTTYSRNQSVNKESSSKHHDKRSYIDDLEKTDNSNDFIDDCSDIHQDSSNSVKQKFILHYKPLEQKELLSEIQPDLNKQIVQKDSLINCATLDMLMILVNEAKILFLKSRDPSTVAYDTLLKSIALGFSKNSNTMFFLKMKLGLYFADYQSRLNTEARAYAKDYINNNALNEIKTLNYITCELHLPHNNSTNYANEI</sequence>
<feature type="region of interest" description="Disordered" evidence="1">
    <location>
        <begin position="1"/>
        <end position="26"/>
    </location>
</feature>
<dbReference type="OrthoDB" id="2408657at2759"/>
<protein>
    <submittedName>
        <fullName evidence="2">11276_t:CDS:1</fullName>
    </submittedName>
</protein>
<organism evidence="2 3">
    <name type="scientific">Funneliformis caledonium</name>
    <dbReference type="NCBI Taxonomy" id="1117310"/>
    <lineage>
        <taxon>Eukaryota</taxon>
        <taxon>Fungi</taxon>
        <taxon>Fungi incertae sedis</taxon>
        <taxon>Mucoromycota</taxon>
        <taxon>Glomeromycotina</taxon>
        <taxon>Glomeromycetes</taxon>
        <taxon>Glomerales</taxon>
        <taxon>Glomeraceae</taxon>
        <taxon>Funneliformis</taxon>
    </lineage>
</organism>
<dbReference type="Proteomes" id="UP000789570">
    <property type="component" value="Unassembled WGS sequence"/>
</dbReference>
<feature type="compositionally biased region" description="Polar residues" evidence="1">
    <location>
        <begin position="95"/>
        <end position="121"/>
    </location>
</feature>
<name>A0A9N9NLB0_9GLOM</name>